<comment type="caution">
    <text evidence="5">The sequence shown here is derived from an EMBL/GenBank/DDBJ whole genome shotgun (WGS) entry which is preliminary data.</text>
</comment>
<dbReference type="AlphaFoldDB" id="A0AAW4XW48"/>
<evidence type="ECO:0000313" key="6">
    <source>
        <dbReference type="Proteomes" id="UP001199260"/>
    </source>
</evidence>
<gene>
    <name evidence="5" type="ORF">LPW39_07030</name>
</gene>
<keyword evidence="6" id="KW-1185">Reference proteome</keyword>
<dbReference type="RefSeq" id="WP_230772951.1">
    <property type="nucleotide sequence ID" value="NZ_JAJNCT010000006.1"/>
</dbReference>
<keyword evidence="3" id="KW-0378">Hydrolase</keyword>
<keyword evidence="3" id="KW-0326">Glycosidase</keyword>
<dbReference type="InterPro" id="IPR002196">
    <property type="entry name" value="Glyco_hydro_24"/>
</dbReference>
<evidence type="ECO:0000313" key="5">
    <source>
        <dbReference type="EMBL" id="MCD2164886.1"/>
    </source>
</evidence>
<evidence type="ECO:0000256" key="3">
    <source>
        <dbReference type="RuleBase" id="RU003788"/>
    </source>
</evidence>
<dbReference type="GO" id="GO:0003796">
    <property type="term" value="F:lysozyme activity"/>
    <property type="evidence" value="ECO:0007669"/>
    <property type="project" value="UniProtKB-EC"/>
</dbReference>
<keyword evidence="4" id="KW-0472">Membrane</keyword>
<dbReference type="GO" id="GO:0016998">
    <property type="term" value="P:cell wall macromolecule catabolic process"/>
    <property type="evidence" value="ECO:0007669"/>
    <property type="project" value="InterPro"/>
</dbReference>
<dbReference type="GO" id="GO:0009253">
    <property type="term" value="P:peptidoglycan catabolic process"/>
    <property type="evidence" value="ECO:0007669"/>
    <property type="project" value="InterPro"/>
</dbReference>
<sequence length="210" mass="22566">MSRVPDALRSGLMALAILTAGAGGYIVFGRDKAAAQAMAERSQYIQAVAADPGTSQAVKIAMVMGSYYESSYRHIGTPYVDRLGKGQPLTVCNGITGRAVVAGRYYTPVDCYALERSRYLAAERTAMGMFRLWTTYTPLQQAVFIDFIHNKGEGALYTSTLLRKANAGDVIGACRENPRWNLGTVNGVSVVLPGLQARGDANAEICEEGL</sequence>
<dbReference type="InterPro" id="IPR023346">
    <property type="entry name" value="Lysozyme-like_dom_sf"/>
</dbReference>
<organism evidence="5 6">
    <name type="scientific">Comamonas koreensis</name>
    <dbReference type="NCBI Taxonomy" id="160825"/>
    <lineage>
        <taxon>Bacteria</taxon>
        <taxon>Pseudomonadati</taxon>
        <taxon>Pseudomonadota</taxon>
        <taxon>Betaproteobacteria</taxon>
        <taxon>Burkholderiales</taxon>
        <taxon>Comamonadaceae</taxon>
        <taxon>Comamonas</taxon>
    </lineage>
</organism>
<dbReference type="InterPro" id="IPR051018">
    <property type="entry name" value="Bacteriophage_GH24"/>
</dbReference>
<dbReference type="Pfam" id="PF00959">
    <property type="entry name" value="Phage_lysozyme"/>
    <property type="match status" value="1"/>
</dbReference>
<keyword evidence="4" id="KW-0812">Transmembrane</keyword>
<comment type="similarity">
    <text evidence="3">Belongs to the glycosyl hydrolase 24 family.</text>
</comment>
<protein>
    <recommendedName>
        <fullName evidence="3">Lysozyme</fullName>
        <ecNumber evidence="3">3.2.1.17</ecNumber>
    </recommendedName>
</protein>
<evidence type="ECO:0000256" key="4">
    <source>
        <dbReference type="SAM" id="Phobius"/>
    </source>
</evidence>
<keyword evidence="1 3" id="KW-0929">Antimicrobial</keyword>
<dbReference type="Proteomes" id="UP001199260">
    <property type="component" value="Unassembled WGS sequence"/>
</dbReference>
<evidence type="ECO:0000256" key="2">
    <source>
        <dbReference type="ARBA" id="ARBA00022638"/>
    </source>
</evidence>
<dbReference type="EC" id="3.2.1.17" evidence="3"/>
<comment type="catalytic activity">
    <reaction evidence="3">
        <text>Hydrolysis of (1-&gt;4)-beta-linkages between N-acetylmuramic acid and N-acetyl-D-glucosamine residues in a peptidoglycan and between N-acetyl-D-glucosamine residues in chitodextrins.</text>
        <dbReference type="EC" id="3.2.1.17"/>
    </reaction>
</comment>
<name>A0AAW4XW48_9BURK</name>
<dbReference type="GO" id="GO:0031640">
    <property type="term" value="P:killing of cells of another organism"/>
    <property type="evidence" value="ECO:0007669"/>
    <property type="project" value="UniProtKB-KW"/>
</dbReference>
<dbReference type="GO" id="GO:0042742">
    <property type="term" value="P:defense response to bacterium"/>
    <property type="evidence" value="ECO:0007669"/>
    <property type="project" value="UniProtKB-KW"/>
</dbReference>
<dbReference type="Gene3D" id="1.10.530.40">
    <property type="match status" value="1"/>
</dbReference>
<dbReference type="SUPFAM" id="SSF53955">
    <property type="entry name" value="Lysozyme-like"/>
    <property type="match status" value="1"/>
</dbReference>
<dbReference type="InterPro" id="IPR023347">
    <property type="entry name" value="Lysozyme_dom_sf"/>
</dbReference>
<feature type="transmembrane region" description="Helical" evidence="4">
    <location>
        <begin position="12"/>
        <end position="28"/>
    </location>
</feature>
<reference evidence="5 6" key="1">
    <citation type="submission" date="2021-11" db="EMBL/GenBank/DDBJ databases">
        <title>Genome sequence.</title>
        <authorList>
            <person name="Sun Q."/>
        </authorList>
    </citation>
    <scope>NUCLEOTIDE SEQUENCE [LARGE SCALE GENOMIC DNA]</scope>
    <source>
        <strain evidence="5 6">KCTC 12005</strain>
    </source>
</reference>
<proteinExistence type="inferred from homology"/>
<evidence type="ECO:0000256" key="1">
    <source>
        <dbReference type="ARBA" id="ARBA00022529"/>
    </source>
</evidence>
<dbReference type="EMBL" id="JAJNCT010000006">
    <property type="protein sequence ID" value="MCD2164886.1"/>
    <property type="molecule type" value="Genomic_DNA"/>
</dbReference>
<dbReference type="PANTHER" id="PTHR38107:SF3">
    <property type="entry name" value="LYSOZYME RRRD-RELATED"/>
    <property type="match status" value="1"/>
</dbReference>
<accession>A0AAW4XW48</accession>
<keyword evidence="2 3" id="KW-0081">Bacteriolytic enzyme</keyword>
<dbReference type="PANTHER" id="PTHR38107">
    <property type="match status" value="1"/>
</dbReference>
<keyword evidence="4" id="KW-1133">Transmembrane helix</keyword>